<organism evidence="2 3">
    <name type="scientific">Eumeta variegata</name>
    <name type="common">Bagworm moth</name>
    <name type="synonym">Eumeta japonica</name>
    <dbReference type="NCBI Taxonomy" id="151549"/>
    <lineage>
        <taxon>Eukaryota</taxon>
        <taxon>Metazoa</taxon>
        <taxon>Ecdysozoa</taxon>
        <taxon>Arthropoda</taxon>
        <taxon>Hexapoda</taxon>
        <taxon>Insecta</taxon>
        <taxon>Pterygota</taxon>
        <taxon>Neoptera</taxon>
        <taxon>Endopterygota</taxon>
        <taxon>Lepidoptera</taxon>
        <taxon>Glossata</taxon>
        <taxon>Ditrysia</taxon>
        <taxon>Tineoidea</taxon>
        <taxon>Psychidae</taxon>
        <taxon>Oiketicinae</taxon>
        <taxon>Eumeta</taxon>
    </lineage>
</organism>
<proteinExistence type="predicted"/>
<feature type="compositionally biased region" description="Basic residues" evidence="1">
    <location>
        <begin position="85"/>
        <end position="100"/>
    </location>
</feature>
<evidence type="ECO:0000313" key="2">
    <source>
        <dbReference type="EMBL" id="GBP60175.1"/>
    </source>
</evidence>
<gene>
    <name evidence="2" type="ORF">EVAR_41866_1</name>
</gene>
<accession>A0A4C1XDC4</accession>
<evidence type="ECO:0000256" key="1">
    <source>
        <dbReference type="SAM" id="MobiDB-lite"/>
    </source>
</evidence>
<keyword evidence="3" id="KW-1185">Reference proteome</keyword>
<feature type="compositionally biased region" description="Low complexity" evidence="1">
    <location>
        <begin position="101"/>
        <end position="111"/>
    </location>
</feature>
<evidence type="ECO:0000313" key="3">
    <source>
        <dbReference type="Proteomes" id="UP000299102"/>
    </source>
</evidence>
<comment type="caution">
    <text evidence="2">The sequence shown here is derived from an EMBL/GenBank/DDBJ whole genome shotgun (WGS) entry which is preliminary data.</text>
</comment>
<dbReference type="Proteomes" id="UP000299102">
    <property type="component" value="Unassembled WGS sequence"/>
</dbReference>
<dbReference type="AlphaFoldDB" id="A0A4C1XDC4"/>
<feature type="region of interest" description="Disordered" evidence="1">
    <location>
        <begin position="85"/>
        <end position="122"/>
    </location>
</feature>
<sequence>MNCRYKSAFKRLRYVGFCHDGCRPPKIRNLRGLCSDVLYYVNVKALCVQKQVGPLCTEASCSDAYSSLFARLLFVYKPTQWRRYTTRGRRRHQARGRRRSPTSPTPSAATEPTKRRRRTGGAMLTSLPSFCNQQGYPERILAVSSNHRRHRPRALFMNDVASNTHDAWTKILTNV</sequence>
<name>A0A4C1XDC4_EUMVA</name>
<dbReference type="EMBL" id="BGZK01000780">
    <property type="protein sequence ID" value="GBP60175.1"/>
    <property type="molecule type" value="Genomic_DNA"/>
</dbReference>
<protein>
    <submittedName>
        <fullName evidence="2">Uncharacterized protein</fullName>
    </submittedName>
</protein>
<reference evidence="2 3" key="1">
    <citation type="journal article" date="2019" name="Commun. Biol.">
        <title>The bagworm genome reveals a unique fibroin gene that provides high tensile strength.</title>
        <authorList>
            <person name="Kono N."/>
            <person name="Nakamura H."/>
            <person name="Ohtoshi R."/>
            <person name="Tomita M."/>
            <person name="Numata K."/>
            <person name="Arakawa K."/>
        </authorList>
    </citation>
    <scope>NUCLEOTIDE SEQUENCE [LARGE SCALE GENOMIC DNA]</scope>
</reference>